<evidence type="ECO:0000259" key="6">
    <source>
        <dbReference type="Pfam" id="PF01212"/>
    </source>
</evidence>
<keyword evidence="8" id="KW-1185">Reference proteome</keyword>
<comment type="subunit">
    <text evidence="3">Homotetramer.</text>
</comment>
<dbReference type="OrthoDB" id="9774495at2"/>
<evidence type="ECO:0000256" key="3">
    <source>
        <dbReference type="ARBA" id="ARBA00011881"/>
    </source>
</evidence>
<dbReference type="STRING" id="187304.B0E33_16050"/>
<evidence type="ECO:0000313" key="7">
    <source>
        <dbReference type="EMBL" id="CTQ47071.1"/>
    </source>
</evidence>
<sequence>MNFASDNWAGAAPAVMSALARHNDGFSPAYGTDPLTDSVSATFNEIFEREVAVFFVATGSAANSLALASCAKPGGAIFCHSGAHIQVDECNCPEFMTGGNKLLSVKGPNGRFSADALREKMAQVPDGVVHHGQVASVSISQATECGTVYTLDEIGAIKEACRSRSVPLHMDGARFANALVTLGCSAADMTWKAGVDLLSFGATKNGCWCAEAVVFFDLDAAKSFEYFRKRGGHLFSKSRFVAAQFEGYFQDDTWLTTASHANGMATRLAEGIRQAGGRTAWAVEANELFPILKRSQMEALQAAGAKLYEWPAEGLAEGHAPASDEVCVRLVTSFATTDEDVDAFLKVLSGTV</sequence>
<dbReference type="InterPro" id="IPR001597">
    <property type="entry name" value="ArAA_b-elim_lyase/Thr_aldolase"/>
</dbReference>
<dbReference type="PIRSF" id="PIRSF038940">
    <property type="entry name" value="Low_specificity_LTA"/>
    <property type="match status" value="1"/>
</dbReference>
<dbReference type="EC" id="4.1.2.48" evidence="5"/>
<dbReference type="GO" id="GO:0008732">
    <property type="term" value="F:L-allo-threonine aldolase activity"/>
    <property type="evidence" value="ECO:0007669"/>
    <property type="project" value="RHEA"/>
</dbReference>
<evidence type="ECO:0000313" key="8">
    <source>
        <dbReference type="Proteomes" id="UP000048926"/>
    </source>
</evidence>
<comment type="catalytic activity">
    <reaction evidence="5">
        <text>L-threonine = acetaldehyde + glycine</text>
        <dbReference type="Rhea" id="RHEA:19625"/>
        <dbReference type="ChEBI" id="CHEBI:15343"/>
        <dbReference type="ChEBI" id="CHEBI:57305"/>
        <dbReference type="ChEBI" id="CHEBI:57926"/>
        <dbReference type="EC" id="4.1.2.48"/>
    </reaction>
</comment>
<evidence type="ECO:0000256" key="5">
    <source>
        <dbReference type="PIRNR" id="PIRNR038940"/>
    </source>
</evidence>
<dbReference type="GO" id="GO:0006567">
    <property type="term" value="P:L-threonine catabolic process"/>
    <property type="evidence" value="ECO:0007669"/>
    <property type="project" value="UniProtKB-UniRule"/>
</dbReference>
<dbReference type="SUPFAM" id="SSF53383">
    <property type="entry name" value="PLP-dependent transferases"/>
    <property type="match status" value="1"/>
</dbReference>
<name>A0A0M6YDG6_9HYPH</name>
<gene>
    <name evidence="7" type="primary">ltaE</name>
    <name evidence="7" type="ORF">LAL4801_05531</name>
</gene>
<organism evidence="7 8">
    <name type="scientific">Roseibium aggregatum</name>
    <dbReference type="NCBI Taxonomy" id="187304"/>
    <lineage>
        <taxon>Bacteria</taxon>
        <taxon>Pseudomonadati</taxon>
        <taxon>Pseudomonadota</taxon>
        <taxon>Alphaproteobacteria</taxon>
        <taxon>Hyphomicrobiales</taxon>
        <taxon>Stappiaceae</taxon>
        <taxon>Roseibium</taxon>
    </lineage>
</organism>
<accession>A0A0M6YDG6</accession>
<dbReference type="InterPro" id="IPR015422">
    <property type="entry name" value="PyrdxlP-dep_Trfase_small"/>
</dbReference>
<comment type="cofactor">
    <cofactor evidence="1 5">
        <name>pyridoxal 5'-phosphate</name>
        <dbReference type="ChEBI" id="CHEBI:597326"/>
    </cofactor>
</comment>
<evidence type="ECO:0000256" key="4">
    <source>
        <dbReference type="ARBA" id="ARBA00022898"/>
    </source>
</evidence>
<keyword evidence="5 7" id="KW-0456">Lyase</keyword>
<dbReference type="InterPro" id="IPR026273">
    <property type="entry name" value="Low_specificity_L-TA_bact"/>
</dbReference>
<comment type="similarity">
    <text evidence="2 5">Belongs to the threonine aldolase family.</text>
</comment>
<dbReference type="Pfam" id="PF01212">
    <property type="entry name" value="Beta_elim_lyase"/>
    <property type="match status" value="1"/>
</dbReference>
<proteinExistence type="inferred from homology"/>
<dbReference type="AlphaFoldDB" id="A0A0M6YDG6"/>
<protein>
    <recommendedName>
        <fullName evidence="5">L-threonine aldolase</fullName>
        <ecNumber evidence="5">4.1.2.48</ecNumber>
    </recommendedName>
</protein>
<evidence type="ECO:0000256" key="2">
    <source>
        <dbReference type="ARBA" id="ARBA00006966"/>
    </source>
</evidence>
<dbReference type="Gene3D" id="3.40.640.10">
    <property type="entry name" value="Type I PLP-dependent aspartate aminotransferase-like (Major domain)"/>
    <property type="match status" value="1"/>
</dbReference>
<dbReference type="PANTHER" id="PTHR48097:SF5">
    <property type="entry name" value="LOW SPECIFICITY L-THREONINE ALDOLASE"/>
    <property type="match status" value="1"/>
</dbReference>
<keyword evidence="4 5" id="KW-0663">Pyridoxal phosphate</keyword>
<reference evidence="8" key="1">
    <citation type="submission" date="2015-07" db="EMBL/GenBank/DDBJ databases">
        <authorList>
            <person name="Rodrigo-Torres Lidia"/>
            <person name="Arahal R.David."/>
        </authorList>
    </citation>
    <scope>NUCLEOTIDE SEQUENCE [LARGE SCALE GENOMIC DNA]</scope>
    <source>
        <strain evidence="8">CECT 4801</strain>
    </source>
</reference>
<dbReference type="Gene3D" id="3.90.1150.10">
    <property type="entry name" value="Aspartate Aminotransferase, domain 1"/>
    <property type="match status" value="1"/>
</dbReference>
<comment type="catalytic activity">
    <reaction evidence="5">
        <text>L-allo-threonine = acetaldehyde + glycine</text>
        <dbReference type="Rhea" id="RHEA:26209"/>
        <dbReference type="ChEBI" id="CHEBI:15343"/>
        <dbReference type="ChEBI" id="CHEBI:57305"/>
        <dbReference type="ChEBI" id="CHEBI:58585"/>
        <dbReference type="EC" id="4.1.2.48"/>
    </reaction>
</comment>
<dbReference type="EMBL" id="CXST01000005">
    <property type="protein sequence ID" value="CTQ47071.1"/>
    <property type="molecule type" value="Genomic_DNA"/>
</dbReference>
<evidence type="ECO:0000256" key="1">
    <source>
        <dbReference type="ARBA" id="ARBA00001933"/>
    </source>
</evidence>
<dbReference type="InterPro" id="IPR015421">
    <property type="entry name" value="PyrdxlP-dep_Trfase_major"/>
</dbReference>
<feature type="domain" description="Aromatic amino acid beta-eliminating lyase/threonine aldolase" evidence="6">
    <location>
        <begin position="3"/>
        <end position="289"/>
    </location>
</feature>
<dbReference type="RefSeq" id="WP_055661172.1">
    <property type="nucleotide sequence ID" value="NZ_CXST01000005.1"/>
</dbReference>
<dbReference type="PANTHER" id="PTHR48097">
    <property type="entry name" value="L-THREONINE ALDOLASE-RELATED"/>
    <property type="match status" value="1"/>
</dbReference>
<dbReference type="CDD" id="cd06502">
    <property type="entry name" value="TA_like"/>
    <property type="match status" value="1"/>
</dbReference>
<dbReference type="Proteomes" id="UP000048926">
    <property type="component" value="Unassembled WGS sequence"/>
</dbReference>
<comment type="function">
    <text evidence="5">Catalyzes the cleavage of L-allo-threonine and L-threonine to glycine and acetaldehyde.</text>
</comment>
<dbReference type="InterPro" id="IPR015424">
    <property type="entry name" value="PyrdxlP-dep_Trfase"/>
</dbReference>